<comment type="caution">
    <text evidence="1">The sequence shown here is derived from an EMBL/GenBank/DDBJ whole genome shotgun (WGS) entry which is preliminary data.</text>
</comment>
<gene>
    <name evidence="1" type="ORF">DES41_105370</name>
</gene>
<dbReference type="Proteomes" id="UP000252884">
    <property type="component" value="Unassembled WGS sequence"/>
</dbReference>
<keyword evidence="2" id="KW-1185">Reference proteome</keyword>
<accession>A0A368XV73</accession>
<evidence type="ECO:0008006" key="3">
    <source>
        <dbReference type="Google" id="ProtNLM"/>
    </source>
</evidence>
<sequence>MTTNNQYCVTAVRYQNQQLTAVQLGHGDGSGAWQQEPHAVEVDQVVARIDAGDAVHALLRDGERVSLGPRLKVVQGEGGDRSLALDNQPTDCLELADLERF</sequence>
<dbReference type="AlphaFoldDB" id="A0A368XV73"/>
<name>A0A368XV73_9BURK</name>
<dbReference type="RefSeq" id="WP_114469361.1">
    <property type="nucleotide sequence ID" value="NZ_QPJK01000005.1"/>
</dbReference>
<dbReference type="OrthoDB" id="8913873at2"/>
<evidence type="ECO:0000313" key="2">
    <source>
        <dbReference type="Proteomes" id="UP000252884"/>
    </source>
</evidence>
<proteinExistence type="predicted"/>
<dbReference type="EMBL" id="QPJK01000005">
    <property type="protein sequence ID" value="RCW70427.1"/>
    <property type="molecule type" value="Genomic_DNA"/>
</dbReference>
<reference evidence="1 2" key="1">
    <citation type="submission" date="2018-07" db="EMBL/GenBank/DDBJ databases">
        <title>Genomic Encyclopedia of Type Strains, Phase IV (KMG-IV): sequencing the most valuable type-strain genomes for metagenomic binning, comparative biology and taxonomic classification.</title>
        <authorList>
            <person name="Goeker M."/>
        </authorList>
    </citation>
    <scope>NUCLEOTIDE SEQUENCE [LARGE SCALE GENOMIC DNA]</scope>
    <source>
        <strain evidence="1 2">DSM 21634</strain>
    </source>
</reference>
<organism evidence="1 2">
    <name type="scientific">Pseudorhodoferax soli</name>
    <dbReference type="NCBI Taxonomy" id="545864"/>
    <lineage>
        <taxon>Bacteria</taxon>
        <taxon>Pseudomonadati</taxon>
        <taxon>Pseudomonadota</taxon>
        <taxon>Betaproteobacteria</taxon>
        <taxon>Burkholderiales</taxon>
        <taxon>Comamonadaceae</taxon>
    </lineage>
</organism>
<protein>
    <recommendedName>
        <fullName evidence="3">DUF3892 domain-containing protein</fullName>
    </recommendedName>
</protein>
<evidence type="ECO:0000313" key="1">
    <source>
        <dbReference type="EMBL" id="RCW70427.1"/>
    </source>
</evidence>